<evidence type="ECO:0000259" key="1">
    <source>
        <dbReference type="Pfam" id="PF07883"/>
    </source>
</evidence>
<dbReference type="OrthoDB" id="9811153at2"/>
<accession>A0A1S2LQQ4</accession>
<dbReference type="PANTHER" id="PTHR40112:SF1">
    <property type="entry name" value="H2HPP ISOMERASE"/>
    <property type="match status" value="1"/>
</dbReference>
<proteinExistence type="predicted"/>
<dbReference type="SUPFAM" id="SSF51182">
    <property type="entry name" value="RmlC-like cupins"/>
    <property type="match status" value="1"/>
</dbReference>
<dbReference type="InterPro" id="IPR013096">
    <property type="entry name" value="Cupin_2"/>
</dbReference>
<dbReference type="InterPro" id="IPR052535">
    <property type="entry name" value="Bacilysin_H2HPP_isomerase"/>
</dbReference>
<dbReference type="RefSeq" id="WP_071309053.1">
    <property type="nucleotide sequence ID" value="NZ_MLQR01000017.1"/>
</dbReference>
<keyword evidence="3" id="KW-1185">Reference proteome</keyword>
<feature type="domain" description="Cupin type-2" evidence="1">
    <location>
        <begin position="29"/>
        <end position="87"/>
    </location>
</feature>
<dbReference type="Proteomes" id="UP000179524">
    <property type="component" value="Unassembled WGS sequence"/>
</dbReference>
<dbReference type="AlphaFoldDB" id="A0A1S2LQQ4"/>
<dbReference type="Pfam" id="PF07883">
    <property type="entry name" value="Cupin_2"/>
    <property type="match status" value="1"/>
</dbReference>
<dbReference type="CDD" id="cd02238">
    <property type="entry name" value="cupin_KdgF"/>
    <property type="match status" value="1"/>
</dbReference>
<name>A0A1S2LQQ4_9BACI</name>
<dbReference type="EMBL" id="MLQR01000017">
    <property type="protein sequence ID" value="OIJ14664.1"/>
    <property type="molecule type" value="Genomic_DNA"/>
</dbReference>
<sequence>MSNIGKWENAEPGVKRKIFEPGKSLMMMEVHFEPGAQGYEHSHPHEQLTYCIQGKMEFKIEGEAKVISAGETLVIPSNAKHGAKALEKSIIVDVFTPLREDLLKV</sequence>
<dbReference type="InterPro" id="IPR011051">
    <property type="entry name" value="RmlC_Cupin_sf"/>
</dbReference>
<dbReference type="PIRSF" id="PIRSF029883">
    <property type="entry name" value="KdgF"/>
    <property type="match status" value="1"/>
</dbReference>
<evidence type="ECO:0000313" key="3">
    <source>
        <dbReference type="Proteomes" id="UP000179524"/>
    </source>
</evidence>
<organism evidence="2 3">
    <name type="scientific">Anaerobacillus alkalilacustris</name>
    <dbReference type="NCBI Taxonomy" id="393763"/>
    <lineage>
        <taxon>Bacteria</taxon>
        <taxon>Bacillati</taxon>
        <taxon>Bacillota</taxon>
        <taxon>Bacilli</taxon>
        <taxon>Bacillales</taxon>
        <taxon>Bacillaceae</taxon>
        <taxon>Anaerobacillus</taxon>
    </lineage>
</organism>
<reference evidence="2 3" key="1">
    <citation type="submission" date="2016-10" db="EMBL/GenBank/DDBJ databases">
        <title>Draft genome sequences of four alkaliphilic bacteria belonging to the Anaerobacillus genus.</title>
        <authorList>
            <person name="Bassil N.M."/>
            <person name="Lloyd J.R."/>
        </authorList>
    </citation>
    <scope>NUCLEOTIDE SEQUENCE [LARGE SCALE GENOMIC DNA]</scope>
    <source>
        <strain evidence="2 3">DSM 18345</strain>
    </source>
</reference>
<dbReference type="InterPro" id="IPR025499">
    <property type="entry name" value="KdgF"/>
</dbReference>
<comment type="caution">
    <text evidence="2">The sequence shown here is derived from an EMBL/GenBank/DDBJ whole genome shotgun (WGS) entry which is preliminary data.</text>
</comment>
<gene>
    <name evidence="2" type="ORF">BKP37_07835</name>
</gene>
<evidence type="ECO:0000313" key="2">
    <source>
        <dbReference type="EMBL" id="OIJ14664.1"/>
    </source>
</evidence>
<dbReference type="InterPro" id="IPR014710">
    <property type="entry name" value="RmlC-like_jellyroll"/>
</dbReference>
<dbReference type="Gene3D" id="2.60.120.10">
    <property type="entry name" value="Jelly Rolls"/>
    <property type="match status" value="1"/>
</dbReference>
<protein>
    <submittedName>
        <fullName evidence="2">Cupin</fullName>
    </submittedName>
</protein>
<dbReference type="PANTHER" id="PTHR40112">
    <property type="entry name" value="H2HPP ISOMERASE"/>
    <property type="match status" value="1"/>
</dbReference>